<evidence type="ECO:0000256" key="4">
    <source>
        <dbReference type="ARBA" id="ARBA00023163"/>
    </source>
</evidence>
<sequence>MAEAERLKYQAGQAPEPAGRAEALDYLREKDREILLLAYWDDLSLADIAEVLGCSESAAGVRLFRARKAFARTLSQFSSIEVG</sequence>
<keyword evidence="7" id="KW-1185">Reference proteome</keyword>
<evidence type="ECO:0000313" key="6">
    <source>
        <dbReference type="EMBL" id="MDR6270873.1"/>
    </source>
</evidence>
<evidence type="ECO:0000256" key="1">
    <source>
        <dbReference type="ARBA" id="ARBA00010641"/>
    </source>
</evidence>
<keyword evidence="4" id="KW-0804">Transcription</keyword>
<comment type="similarity">
    <text evidence="1">Belongs to the sigma-70 factor family. ECF subfamily.</text>
</comment>
<organism evidence="6 7">
    <name type="scientific">Arthrobacter russicus</name>
    <dbReference type="NCBI Taxonomy" id="172040"/>
    <lineage>
        <taxon>Bacteria</taxon>
        <taxon>Bacillati</taxon>
        <taxon>Actinomycetota</taxon>
        <taxon>Actinomycetes</taxon>
        <taxon>Micrococcales</taxon>
        <taxon>Micrococcaceae</taxon>
        <taxon>Arthrobacter</taxon>
    </lineage>
</organism>
<feature type="domain" description="RNA polymerase sigma factor 70 region 4 type 2" evidence="5">
    <location>
        <begin position="22"/>
        <end position="69"/>
    </location>
</feature>
<dbReference type="Pfam" id="PF08281">
    <property type="entry name" value="Sigma70_r4_2"/>
    <property type="match status" value="1"/>
</dbReference>
<dbReference type="EMBL" id="JAVDQF010000001">
    <property type="protein sequence ID" value="MDR6270873.1"/>
    <property type="molecule type" value="Genomic_DNA"/>
</dbReference>
<dbReference type="GO" id="GO:0000428">
    <property type="term" value="C:DNA-directed RNA polymerase complex"/>
    <property type="evidence" value="ECO:0007669"/>
    <property type="project" value="UniProtKB-KW"/>
</dbReference>
<dbReference type="SUPFAM" id="SSF88659">
    <property type="entry name" value="Sigma3 and sigma4 domains of RNA polymerase sigma factors"/>
    <property type="match status" value="1"/>
</dbReference>
<evidence type="ECO:0000256" key="2">
    <source>
        <dbReference type="ARBA" id="ARBA00023015"/>
    </source>
</evidence>
<evidence type="ECO:0000256" key="3">
    <source>
        <dbReference type="ARBA" id="ARBA00023082"/>
    </source>
</evidence>
<dbReference type="InterPro" id="IPR013249">
    <property type="entry name" value="RNA_pol_sigma70_r4_t2"/>
</dbReference>
<name>A0ABU1JEL1_9MICC</name>
<evidence type="ECO:0000259" key="5">
    <source>
        <dbReference type="Pfam" id="PF08281"/>
    </source>
</evidence>
<dbReference type="Gene3D" id="1.10.10.10">
    <property type="entry name" value="Winged helix-like DNA-binding domain superfamily/Winged helix DNA-binding domain"/>
    <property type="match status" value="1"/>
</dbReference>
<reference evidence="6 7" key="1">
    <citation type="submission" date="2023-07" db="EMBL/GenBank/DDBJ databases">
        <title>Sequencing the genomes of 1000 actinobacteria strains.</title>
        <authorList>
            <person name="Klenk H.-P."/>
        </authorList>
    </citation>
    <scope>NUCLEOTIDE SEQUENCE [LARGE SCALE GENOMIC DNA]</scope>
    <source>
        <strain evidence="6 7">DSM 14555</strain>
    </source>
</reference>
<dbReference type="Proteomes" id="UP001185069">
    <property type="component" value="Unassembled WGS sequence"/>
</dbReference>
<evidence type="ECO:0000313" key="7">
    <source>
        <dbReference type="Proteomes" id="UP001185069"/>
    </source>
</evidence>
<proteinExistence type="inferred from homology"/>
<protein>
    <submittedName>
        <fullName evidence="6">DNA-directed RNA polymerase specialized sigma24 family protein</fullName>
    </submittedName>
</protein>
<comment type="caution">
    <text evidence="6">The sequence shown here is derived from an EMBL/GenBank/DDBJ whole genome shotgun (WGS) entry which is preliminary data.</text>
</comment>
<keyword evidence="6" id="KW-0240">DNA-directed RNA polymerase</keyword>
<keyword evidence="3" id="KW-0731">Sigma factor</keyword>
<dbReference type="CDD" id="cd06171">
    <property type="entry name" value="Sigma70_r4"/>
    <property type="match status" value="1"/>
</dbReference>
<dbReference type="InterPro" id="IPR013324">
    <property type="entry name" value="RNA_pol_sigma_r3/r4-like"/>
</dbReference>
<dbReference type="RefSeq" id="WP_309800221.1">
    <property type="nucleotide sequence ID" value="NZ_BAAAHY010000006.1"/>
</dbReference>
<keyword evidence="2" id="KW-0805">Transcription regulation</keyword>
<dbReference type="InterPro" id="IPR036388">
    <property type="entry name" value="WH-like_DNA-bd_sf"/>
</dbReference>
<gene>
    <name evidence="6" type="ORF">JOE69_003111</name>
</gene>
<accession>A0ABU1JEL1</accession>